<name>A0A845DNM9_9BACI</name>
<sequence>MFKKLLASVGVGSAKVDTQLEKDQFIPGEDVHGKVVVQGGDVEQSIDAIHIFLMTEAVREVDDRKVKEKVSLQKYAVSGPVTIQGGETKEIPFSIQIPFHVPASLGRRLPIWFETGLDIPRALDPEDRDPVTIAPHPYIETILDALENQLGFRLRKVEMEYSKRHGYVQEFEFAPGENYRSYLDELEAVFFLQENHVEVMLEVDRRARGLGGLFAEALEMDESRASLTLTKEELTSSPQTIARRLQETIDRYKK</sequence>
<gene>
    <name evidence="1" type="ORF">GLW04_01485</name>
</gene>
<organism evidence="1 2">
    <name type="scientific">Halobacillus litoralis</name>
    <dbReference type="NCBI Taxonomy" id="45668"/>
    <lineage>
        <taxon>Bacteria</taxon>
        <taxon>Bacillati</taxon>
        <taxon>Bacillota</taxon>
        <taxon>Bacilli</taxon>
        <taxon>Bacillales</taxon>
        <taxon>Bacillaceae</taxon>
        <taxon>Halobacillus</taxon>
    </lineage>
</organism>
<dbReference type="Proteomes" id="UP000460949">
    <property type="component" value="Unassembled WGS sequence"/>
</dbReference>
<dbReference type="RefSeq" id="WP_160834997.1">
    <property type="nucleotide sequence ID" value="NZ_WMET01000001.1"/>
</dbReference>
<proteinExistence type="predicted"/>
<dbReference type="EMBL" id="WMET01000001">
    <property type="protein sequence ID" value="MYL18539.1"/>
    <property type="molecule type" value="Genomic_DNA"/>
</dbReference>
<evidence type="ECO:0000313" key="1">
    <source>
        <dbReference type="EMBL" id="MYL18539.1"/>
    </source>
</evidence>
<dbReference type="InterPro" id="IPR009776">
    <property type="entry name" value="Spore_0_M"/>
</dbReference>
<accession>A0A845DNM9</accession>
<reference evidence="1 2" key="1">
    <citation type="submission" date="2019-11" db="EMBL/GenBank/DDBJ databases">
        <title>Genome sequences of 17 halophilic strains isolated from different environments.</title>
        <authorList>
            <person name="Furrow R.E."/>
        </authorList>
    </citation>
    <scope>NUCLEOTIDE SEQUENCE [LARGE SCALE GENOMIC DNA]</scope>
    <source>
        <strain evidence="1 2">22511_23_Filter</strain>
    </source>
</reference>
<dbReference type="PANTHER" id="PTHR40053:SF1">
    <property type="entry name" value="SPORULATION-CONTROL PROTEIN SPO0M"/>
    <property type="match status" value="1"/>
</dbReference>
<evidence type="ECO:0000313" key="2">
    <source>
        <dbReference type="Proteomes" id="UP000460949"/>
    </source>
</evidence>
<dbReference type="AlphaFoldDB" id="A0A845DNM9"/>
<dbReference type="Pfam" id="PF07070">
    <property type="entry name" value="Spo0M"/>
    <property type="match status" value="1"/>
</dbReference>
<comment type="caution">
    <text evidence="1">The sequence shown here is derived from an EMBL/GenBank/DDBJ whole genome shotgun (WGS) entry which is preliminary data.</text>
</comment>
<protein>
    <submittedName>
        <fullName evidence="1">Sporulation protein SpoOM</fullName>
    </submittedName>
</protein>
<dbReference type="PANTHER" id="PTHR40053">
    <property type="entry name" value="SPORULATION-CONTROL PROTEIN SPO0M"/>
    <property type="match status" value="1"/>
</dbReference>